<dbReference type="EMBL" id="FMSP01000021">
    <property type="protein sequence ID" value="SCV74479.1"/>
    <property type="molecule type" value="Genomic_DNA"/>
</dbReference>
<protein>
    <submittedName>
        <fullName evidence="5">BQ2448_8118 protein</fullName>
    </submittedName>
</protein>
<dbReference type="PRINTS" id="PR00081">
    <property type="entry name" value="GDHRDH"/>
</dbReference>
<dbReference type="InterPro" id="IPR036291">
    <property type="entry name" value="NAD(P)-bd_dom_sf"/>
</dbReference>
<evidence type="ECO:0000313" key="5">
    <source>
        <dbReference type="EMBL" id="SCV74479.1"/>
    </source>
</evidence>
<dbReference type="PANTHER" id="PTHR43618:SF17">
    <property type="entry name" value="RHAMNOLIPIDS BIOSYNTHESIS 3-OXOACYL-[ACYL-CARRIER-PROTEIN] REDUCTASE"/>
    <property type="match status" value="1"/>
</dbReference>
<dbReference type="OrthoDB" id="2898618at2759"/>
<dbReference type="Gene3D" id="3.40.50.720">
    <property type="entry name" value="NAD(P)-binding Rossmann-like Domain"/>
    <property type="match status" value="1"/>
</dbReference>
<dbReference type="InterPro" id="IPR002347">
    <property type="entry name" value="SDR_fam"/>
</dbReference>
<evidence type="ECO:0000313" key="6">
    <source>
        <dbReference type="Proteomes" id="UP000198372"/>
    </source>
</evidence>
<comment type="similarity">
    <text evidence="1 4">Belongs to the short-chain dehydrogenases/reductases (SDR) family.</text>
</comment>
<accession>A0A238FNY2</accession>
<dbReference type="InterPro" id="IPR020904">
    <property type="entry name" value="Sc_DH/Rdtase_CS"/>
</dbReference>
<dbReference type="AlphaFoldDB" id="A0A238FNY2"/>
<proteinExistence type="inferred from homology"/>
<sequence>MSSAPSFSVKGKVVLVTGGAKGIGKMISTGFVAAGAKVYISSRDKKSCDAVAQELTKLGPGSAHSLPAVRSTFGASSTALSPRHADIPIFSCLFQDLASYEGVEALVAELSKREKHLNVLVNNAGNNWGAPLEEYPDAAWDRVLTLNLKRVFTLTQKCVPLLLASLPKDAPEEGPWNDPGEFSMKRPARLVPSFQAADQPHPSSNTARIINIGSVDGIRVPSLETYAYSSSKAALHQLSRVFAAQLGRRGVTSNTIACGPFESKMMAATLEAGRDLIVAGVPLGRIGAPQDVAGTCIFLSSPAGAWVNGATIALDGGALVGGKL</sequence>
<dbReference type="GO" id="GO:0016491">
    <property type="term" value="F:oxidoreductase activity"/>
    <property type="evidence" value="ECO:0007669"/>
    <property type="project" value="UniProtKB-KW"/>
</dbReference>
<evidence type="ECO:0000256" key="4">
    <source>
        <dbReference type="RuleBase" id="RU000363"/>
    </source>
</evidence>
<dbReference type="Proteomes" id="UP000198372">
    <property type="component" value="Unassembled WGS sequence"/>
</dbReference>
<name>A0A238FNY2_9BASI</name>
<dbReference type="Pfam" id="PF13561">
    <property type="entry name" value="adh_short_C2"/>
    <property type="match status" value="1"/>
</dbReference>
<gene>
    <name evidence="5" type="ORF">BQ2448_8118</name>
</gene>
<dbReference type="SUPFAM" id="SSF51735">
    <property type="entry name" value="NAD(P)-binding Rossmann-fold domains"/>
    <property type="match status" value="1"/>
</dbReference>
<evidence type="ECO:0000256" key="1">
    <source>
        <dbReference type="ARBA" id="ARBA00006484"/>
    </source>
</evidence>
<dbReference type="InterPro" id="IPR052178">
    <property type="entry name" value="Sec_Metab_Biosynth_SDR"/>
</dbReference>
<keyword evidence="6" id="KW-1185">Reference proteome</keyword>
<evidence type="ECO:0000256" key="3">
    <source>
        <dbReference type="ARBA" id="ARBA00023002"/>
    </source>
</evidence>
<organism evidence="5 6">
    <name type="scientific">Microbotryum intermedium</name>
    <dbReference type="NCBI Taxonomy" id="269621"/>
    <lineage>
        <taxon>Eukaryota</taxon>
        <taxon>Fungi</taxon>
        <taxon>Dikarya</taxon>
        <taxon>Basidiomycota</taxon>
        <taxon>Pucciniomycotina</taxon>
        <taxon>Microbotryomycetes</taxon>
        <taxon>Microbotryales</taxon>
        <taxon>Microbotryaceae</taxon>
        <taxon>Microbotryum</taxon>
    </lineage>
</organism>
<dbReference type="PANTHER" id="PTHR43618">
    <property type="entry name" value="7-ALPHA-HYDROXYSTEROID DEHYDROGENASE"/>
    <property type="match status" value="1"/>
</dbReference>
<reference evidence="6" key="1">
    <citation type="submission" date="2016-09" db="EMBL/GenBank/DDBJ databases">
        <authorList>
            <person name="Jeantristanb JTB J.-T."/>
            <person name="Ricardo R."/>
        </authorList>
    </citation>
    <scope>NUCLEOTIDE SEQUENCE [LARGE SCALE GENOMIC DNA]</scope>
</reference>
<dbReference type="PROSITE" id="PS00061">
    <property type="entry name" value="ADH_SHORT"/>
    <property type="match status" value="1"/>
</dbReference>
<dbReference type="PRINTS" id="PR00080">
    <property type="entry name" value="SDRFAMILY"/>
</dbReference>
<dbReference type="STRING" id="269621.A0A238FNY2"/>
<dbReference type="Pfam" id="PF00106">
    <property type="entry name" value="adh_short"/>
    <property type="match status" value="2"/>
</dbReference>
<keyword evidence="2" id="KW-0521">NADP</keyword>
<keyword evidence="3" id="KW-0560">Oxidoreductase</keyword>
<evidence type="ECO:0000256" key="2">
    <source>
        <dbReference type="ARBA" id="ARBA00022857"/>
    </source>
</evidence>